<evidence type="ECO:0000313" key="1">
    <source>
        <dbReference type="EMBL" id="GAA4873470.1"/>
    </source>
</evidence>
<reference evidence="2" key="1">
    <citation type="journal article" date="2019" name="Int. J. Syst. Evol. Microbiol.">
        <title>The Global Catalogue of Microorganisms (GCM) 10K type strain sequencing project: providing services to taxonomists for standard genome sequencing and annotation.</title>
        <authorList>
            <consortium name="The Broad Institute Genomics Platform"/>
            <consortium name="The Broad Institute Genome Sequencing Center for Infectious Disease"/>
            <person name="Wu L."/>
            <person name="Ma J."/>
        </authorList>
    </citation>
    <scope>NUCLEOTIDE SEQUENCE [LARGE SCALE GENOMIC DNA]</scope>
    <source>
        <strain evidence="2">JCM 18401</strain>
    </source>
</reference>
<comment type="caution">
    <text evidence="1">The sequence shown here is derived from an EMBL/GenBank/DDBJ whole genome shotgun (WGS) entry which is preliminary data.</text>
</comment>
<dbReference type="Proteomes" id="UP001499988">
    <property type="component" value="Unassembled WGS sequence"/>
</dbReference>
<protein>
    <submittedName>
        <fullName evidence="1">Uncharacterized protein</fullName>
    </submittedName>
</protein>
<gene>
    <name evidence="1" type="ORF">GCM10023333_02910</name>
</gene>
<evidence type="ECO:0000313" key="2">
    <source>
        <dbReference type="Proteomes" id="UP001499988"/>
    </source>
</evidence>
<name>A0ABP9EBF2_9GAMM</name>
<dbReference type="EMBL" id="BAABJZ010000004">
    <property type="protein sequence ID" value="GAA4873470.1"/>
    <property type="molecule type" value="Genomic_DNA"/>
</dbReference>
<sequence>MRAVIANLTNLGQTSKILAASFLIGLLLTTLCMAFPQAIPTLLAAIG</sequence>
<organism evidence="1 2">
    <name type="scientific">Ferrimonas pelagia</name>
    <dbReference type="NCBI Taxonomy" id="1177826"/>
    <lineage>
        <taxon>Bacteria</taxon>
        <taxon>Pseudomonadati</taxon>
        <taxon>Pseudomonadota</taxon>
        <taxon>Gammaproteobacteria</taxon>
        <taxon>Alteromonadales</taxon>
        <taxon>Ferrimonadaceae</taxon>
        <taxon>Ferrimonas</taxon>
    </lineage>
</organism>
<proteinExistence type="predicted"/>
<accession>A0ABP9EBF2</accession>
<dbReference type="RefSeq" id="WP_345332586.1">
    <property type="nucleotide sequence ID" value="NZ_BAABJZ010000004.1"/>
</dbReference>
<keyword evidence="2" id="KW-1185">Reference proteome</keyword>